<organism evidence="2 3">
    <name type="scientific">Candidatus Yanofskybacteria bacterium RIFCSPLOWO2_01_FULL_43_22</name>
    <dbReference type="NCBI Taxonomy" id="1802695"/>
    <lineage>
        <taxon>Bacteria</taxon>
        <taxon>Candidatus Yanofskyibacteriota</taxon>
    </lineage>
</organism>
<protein>
    <recommendedName>
        <fullName evidence="4">PrgI family protein</fullName>
    </recommendedName>
</protein>
<evidence type="ECO:0008006" key="4">
    <source>
        <dbReference type="Google" id="ProtNLM"/>
    </source>
</evidence>
<evidence type="ECO:0000256" key="1">
    <source>
        <dbReference type="SAM" id="Phobius"/>
    </source>
</evidence>
<sequence length="148" mass="16279">MRFQVPQFIAVEDKIFGPLTIKQFVYLVGAGAASFVVYKFLPLIVAILVIPVVLGLGIALAVGKVNSMPFVIVLESAIRYTLGSKLYIWHKTEQPIKAAAKAENTDALLYVPKLSQSKLKDLTWNLDVHEAANPVTRRDGEGRVITNT</sequence>
<name>A0A1F8GKC4_9BACT</name>
<keyword evidence="1" id="KW-0472">Membrane</keyword>
<gene>
    <name evidence="2" type="ORF">A3A13_03150</name>
</gene>
<accession>A0A1F8GKC4</accession>
<proteinExistence type="predicted"/>
<keyword evidence="1" id="KW-1133">Transmembrane helix</keyword>
<keyword evidence="1" id="KW-0812">Transmembrane</keyword>
<reference evidence="2 3" key="1">
    <citation type="journal article" date="2016" name="Nat. Commun.">
        <title>Thousands of microbial genomes shed light on interconnected biogeochemical processes in an aquifer system.</title>
        <authorList>
            <person name="Anantharaman K."/>
            <person name="Brown C.T."/>
            <person name="Hug L.A."/>
            <person name="Sharon I."/>
            <person name="Castelle C.J."/>
            <person name="Probst A.J."/>
            <person name="Thomas B.C."/>
            <person name="Singh A."/>
            <person name="Wilkins M.J."/>
            <person name="Karaoz U."/>
            <person name="Brodie E.L."/>
            <person name="Williams K.H."/>
            <person name="Hubbard S.S."/>
            <person name="Banfield J.F."/>
        </authorList>
    </citation>
    <scope>NUCLEOTIDE SEQUENCE [LARGE SCALE GENOMIC DNA]</scope>
</reference>
<feature type="transmembrane region" description="Helical" evidence="1">
    <location>
        <begin position="21"/>
        <end position="38"/>
    </location>
</feature>
<dbReference type="Proteomes" id="UP000178911">
    <property type="component" value="Unassembled WGS sequence"/>
</dbReference>
<evidence type="ECO:0000313" key="2">
    <source>
        <dbReference type="EMBL" id="OGN25460.1"/>
    </source>
</evidence>
<feature type="transmembrane region" description="Helical" evidence="1">
    <location>
        <begin position="44"/>
        <end position="62"/>
    </location>
</feature>
<dbReference type="Pfam" id="PF12666">
    <property type="entry name" value="PrgI"/>
    <property type="match status" value="1"/>
</dbReference>
<dbReference type="AlphaFoldDB" id="A0A1F8GKC4"/>
<dbReference type="EMBL" id="MGKJ01000001">
    <property type="protein sequence ID" value="OGN25460.1"/>
    <property type="molecule type" value="Genomic_DNA"/>
</dbReference>
<evidence type="ECO:0000313" key="3">
    <source>
        <dbReference type="Proteomes" id="UP000178911"/>
    </source>
</evidence>
<dbReference type="InterPro" id="IPR024414">
    <property type="entry name" value="Uncharacterised_PrgI"/>
</dbReference>
<comment type="caution">
    <text evidence="2">The sequence shown here is derived from an EMBL/GenBank/DDBJ whole genome shotgun (WGS) entry which is preliminary data.</text>
</comment>
<dbReference type="STRING" id="1802695.A3A13_03150"/>